<reference evidence="15" key="1">
    <citation type="submission" date="2025-08" db="UniProtKB">
        <authorList>
            <consortium name="Ensembl"/>
        </authorList>
    </citation>
    <scope>IDENTIFICATION</scope>
</reference>
<dbReference type="Gene3D" id="3.40.30.10">
    <property type="entry name" value="Glutaredoxin"/>
    <property type="match status" value="4"/>
</dbReference>
<evidence type="ECO:0000256" key="12">
    <source>
        <dbReference type="RuleBase" id="RU004208"/>
    </source>
</evidence>
<keyword evidence="7" id="KW-0256">Endoplasmic reticulum</keyword>
<evidence type="ECO:0000313" key="16">
    <source>
        <dbReference type="Proteomes" id="UP000694565"/>
    </source>
</evidence>
<dbReference type="Ensembl" id="ENSCLMT00005000494.1">
    <property type="protein sequence ID" value="ENSCLMP00005000472.1"/>
    <property type="gene ID" value="ENSCLMG00005000317.1"/>
</dbReference>
<dbReference type="RefSeq" id="XP_034390207.1">
    <property type="nucleotide sequence ID" value="XM_034534316.1"/>
</dbReference>
<evidence type="ECO:0000256" key="7">
    <source>
        <dbReference type="ARBA" id="ARBA00022824"/>
    </source>
</evidence>
<dbReference type="FunFam" id="3.40.30.10:FF:000077">
    <property type="entry name" value="Protein disulfide-isomerase"/>
    <property type="match status" value="1"/>
</dbReference>
<keyword evidence="9 13" id="KW-0413">Isomerase</keyword>
<keyword evidence="10 11" id="KW-0676">Redox-active center</keyword>
<evidence type="ECO:0000313" key="15">
    <source>
        <dbReference type="Ensembl" id="ENSCLMP00005000472.1"/>
    </source>
</evidence>
<evidence type="ECO:0000256" key="1">
    <source>
        <dbReference type="ARBA" id="ARBA00001182"/>
    </source>
</evidence>
<dbReference type="CDD" id="cd03073">
    <property type="entry name" value="PDI_b'_ERp72_ERp57"/>
    <property type="match status" value="1"/>
</dbReference>
<keyword evidence="16" id="KW-1185">Reference proteome</keyword>
<evidence type="ECO:0000256" key="8">
    <source>
        <dbReference type="ARBA" id="ARBA00023157"/>
    </source>
</evidence>
<dbReference type="GO" id="GO:0042470">
    <property type="term" value="C:melanosome"/>
    <property type="evidence" value="ECO:0007669"/>
    <property type="project" value="UniProtKB-SubCell"/>
</dbReference>
<dbReference type="InterPro" id="IPR041868">
    <property type="entry name" value="PDIA3_PDI_b"/>
</dbReference>
<feature type="domain" description="Thioredoxin" evidence="14">
    <location>
        <begin position="332"/>
        <end position="474"/>
    </location>
</feature>
<dbReference type="InterPro" id="IPR005788">
    <property type="entry name" value="PDI_thioredoxin-like_dom"/>
</dbReference>
<proteinExistence type="inferred from homology"/>
<feature type="signal peptide" evidence="13">
    <location>
        <begin position="1"/>
        <end position="16"/>
    </location>
</feature>
<reference evidence="15" key="2">
    <citation type="submission" date="2025-09" db="UniProtKB">
        <authorList>
            <consortium name="Ensembl"/>
        </authorList>
    </citation>
    <scope>IDENTIFICATION</scope>
</reference>
<evidence type="ECO:0000256" key="11">
    <source>
        <dbReference type="PIRSR" id="PIRSR605792-51"/>
    </source>
</evidence>
<dbReference type="PROSITE" id="PS00194">
    <property type="entry name" value="THIOREDOXIN_1"/>
    <property type="match status" value="2"/>
</dbReference>
<protein>
    <recommendedName>
        <fullName evidence="13">Protein disulfide-isomerase</fullName>
        <ecNumber evidence="13">5.3.4.1</ecNumber>
    </recommendedName>
</protein>
<evidence type="ECO:0000256" key="5">
    <source>
        <dbReference type="ARBA" id="ARBA00022729"/>
    </source>
</evidence>
<dbReference type="InterPro" id="IPR013766">
    <property type="entry name" value="Thioredoxin_domain"/>
</dbReference>
<dbReference type="GO" id="GO:0034976">
    <property type="term" value="P:response to endoplasmic reticulum stress"/>
    <property type="evidence" value="ECO:0007669"/>
    <property type="project" value="TreeGrafter"/>
</dbReference>
<dbReference type="GO" id="GO:0005788">
    <property type="term" value="C:endoplasmic reticulum lumen"/>
    <property type="evidence" value="ECO:0007669"/>
    <property type="project" value="UniProtKB-SubCell"/>
</dbReference>
<sequence length="492" mass="54738">MFKVFFLAALAGSTWASDVFDYTDDDFESRIGDHGLALVEFFAPWCGHCKRLAPEYEVAATRLKGFVSLVKVDCTSNSNTCSKYGVSGYPTLKIFRDGDETGPYDGPRTADGIVSFLKKQAGPASVELKADADLAKYTSDQDASVVGFFADDKSTAQVEFMKAASALRDNYRFAHTNSEALLQSHGIDGEGIVLFRPPRLNNKFEESSVKYSEDKYTNNKIKKFIQDNIFGMCPHMTDDNKDQMRGKELLVAYYDVDYQKNPKGSNYWRNRVMKVAKGFLDQGKKLNFAVASKSAFSNDVSEFGMDASSGELPLVAIRTVKGDKYVMAEEFSRDGKALERFLQDYFDGNLKRYLKSEAVPENNDGPVKVVVAENFNSIVNDDGKDVLIEFYAPWCGHCKSLEPKFNELGEMLAGDPNVVIAKMDATLNDVPTPYEVSGFPTLYFAPAGSKMSPKKYEGGREVNDFVAYLKKEASNPLVMGESKKKDDDKTEL</sequence>
<organism evidence="15 16">
    <name type="scientific">Cyclopterus lumpus</name>
    <name type="common">Lumpsucker</name>
    <dbReference type="NCBI Taxonomy" id="8103"/>
    <lineage>
        <taxon>Eukaryota</taxon>
        <taxon>Metazoa</taxon>
        <taxon>Chordata</taxon>
        <taxon>Craniata</taxon>
        <taxon>Vertebrata</taxon>
        <taxon>Euteleostomi</taxon>
        <taxon>Actinopterygii</taxon>
        <taxon>Neopterygii</taxon>
        <taxon>Teleostei</taxon>
        <taxon>Neoteleostei</taxon>
        <taxon>Acanthomorphata</taxon>
        <taxon>Eupercaria</taxon>
        <taxon>Perciformes</taxon>
        <taxon>Cottioidei</taxon>
        <taxon>Cottales</taxon>
        <taxon>Cyclopteridae</taxon>
        <taxon>Cyclopterus</taxon>
    </lineage>
</organism>
<dbReference type="NCBIfam" id="TIGR01130">
    <property type="entry name" value="ER_PDI_fam"/>
    <property type="match status" value="1"/>
</dbReference>
<gene>
    <name evidence="15" type="primary">pdia3</name>
</gene>
<dbReference type="PANTHER" id="PTHR18929:SF60">
    <property type="entry name" value="PROTEIN DISULFIDE-ISOMERASE"/>
    <property type="match status" value="1"/>
</dbReference>
<dbReference type="GO" id="GO:0006457">
    <property type="term" value="P:protein folding"/>
    <property type="evidence" value="ECO:0007669"/>
    <property type="project" value="TreeGrafter"/>
</dbReference>
<dbReference type="Proteomes" id="UP000694565">
    <property type="component" value="Unplaced"/>
</dbReference>
<feature type="disulfide bond" description="Redox-active" evidence="11">
    <location>
        <begin position="395"/>
        <end position="398"/>
    </location>
</feature>
<evidence type="ECO:0000259" key="14">
    <source>
        <dbReference type="PROSITE" id="PS51352"/>
    </source>
</evidence>
<name>A0A8C2W8N9_CYCLU</name>
<dbReference type="GeneTree" id="ENSGT00940000155425"/>
<feature type="disulfide bond" description="Redox-active" evidence="11">
    <location>
        <begin position="46"/>
        <end position="49"/>
    </location>
</feature>
<keyword evidence="5 13" id="KW-0732">Signal</keyword>
<feature type="chain" id="PRO_5034503905" description="Protein disulfide-isomerase" evidence="13">
    <location>
        <begin position="17"/>
        <end position="492"/>
    </location>
</feature>
<evidence type="ECO:0000256" key="13">
    <source>
        <dbReference type="RuleBase" id="RU361130"/>
    </source>
</evidence>
<dbReference type="InterPro" id="IPR036249">
    <property type="entry name" value="Thioredoxin-like_sf"/>
</dbReference>
<dbReference type="KEGG" id="clum:117731822"/>
<feature type="domain" description="Thioredoxin" evidence="14">
    <location>
        <begin position="1"/>
        <end position="122"/>
    </location>
</feature>
<dbReference type="AlphaFoldDB" id="A0A8C2W8N9"/>
<dbReference type="PROSITE" id="PS51352">
    <property type="entry name" value="THIOREDOXIN_2"/>
    <property type="match status" value="2"/>
</dbReference>
<dbReference type="PRINTS" id="PR00421">
    <property type="entry name" value="THIOREDOXIN"/>
</dbReference>
<evidence type="ECO:0000256" key="10">
    <source>
        <dbReference type="ARBA" id="ARBA00023284"/>
    </source>
</evidence>
<dbReference type="InterPro" id="IPR005792">
    <property type="entry name" value="Prot_disulphide_isomerase"/>
</dbReference>
<evidence type="ECO:0000256" key="6">
    <source>
        <dbReference type="ARBA" id="ARBA00022737"/>
    </source>
</evidence>
<dbReference type="Pfam" id="PF00085">
    <property type="entry name" value="Thioredoxin"/>
    <property type="match status" value="2"/>
</dbReference>
<comment type="catalytic activity">
    <reaction evidence="1 13">
        <text>Catalyzes the rearrangement of -S-S- bonds in proteins.</text>
        <dbReference type="EC" id="5.3.4.1"/>
    </reaction>
</comment>
<dbReference type="GO" id="GO:0003756">
    <property type="term" value="F:protein disulfide isomerase activity"/>
    <property type="evidence" value="ECO:0007669"/>
    <property type="project" value="UniProtKB-EC"/>
</dbReference>
<keyword evidence="6" id="KW-0677">Repeat</keyword>
<comment type="similarity">
    <text evidence="4 12">Belongs to the protein disulfide isomerase family.</text>
</comment>
<accession>A0A8C2W8N9</accession>
<evidence type="ECO:0000256" key="9">
    <source>
        <dbReference type="ARBA" id="ARBA00023235"/>
    </source>
</evidence>
<dbReference type="GO" id="GO:0009986">
    <property type="term" value="C:cell surface"/>
    <property type="evidence" value="ECO:0007669"/>
    <property type="project" value="TreeGrafter"/>
</dbReference>
<dbReference type="FunFam" id="3.40.30.10:FF:000017">
    <property type="entry name" value="Protein disulfide-isomerase A4"/>
    <property type="match status" value="1"/>
</dbReference>
<dbReference type="SUPFAM" id="SSF52833">
    <property type="entry name" value="Thioredoxin-like"/>
    <property type="match status" value="4"/>
</dbReference>
<dbReference type="CTD" id="2923"/>
<keyword evidence="8 11" id="KW-1015">Disulfide bond</keyword>
<dbReference type="OrthoDB" id="427280at2759"/>
<dbReference type="EC" id="5.3.4.1" evidence="13"/>
<dbReference type="InterPro" id="IPR017937">
    <property type="entry name" value="Thioredoxin_CS"/>
</dbReference>
<evidence type="ECO:0000256" key="3">
    <source>
        <dbReference type="ARBA" id="ARBA00004319"/>
    </source>
</evidence>
<dbReference type="CDD" id="cd02961">
    <property type="entry name" value="PDI_a_family"/>
    <property type="match status" value="1"/>
</dbReference>
<evidence type="ECO:0000256" key="4">
    <source>
        <dbReference type="ARBA" id="ARBA00006347"/>
    </source>
</evidence>
<dbReference type="FunFam" id="3.40.30.10:FF:000045">
    <property type="entry name" value="Disulfide-isomerase A3"/>
    <property type="match status" value="1"/>
</dbReference>
<dbReference type="NCBIfam" id="TIGR01126">
    <property type="entry name" value="pdi_dom"/>
    <property type="match status" value="2"/>
</dbReference>
<dbReference type="FunFam" id="3.40.30.10:FF:000054">
    <property type="entry name" value="Disulfide-isomerase A3"/>
    <property type="match status" value="1"/>
</dbReference>
<dbReference type="CDD" id="cd02995">
    <property type="entry name" value="PDI_a_PDI_a'_C"/>
    <property type="match status" value="1"/>
</dbReference>
<comment type="subcellular location">
    <subcellularLocation>
        <location evidence="3">Endoplasmic reticulum lumen</location>
    </subcellularLocation>
    <subcellularLocation>
        <location evidence="2">Melanosome</location>
    </subcellularLocation>
</comment>
<dbReference type="PANTHER" id="PTHR18929">
    <property type="entry name" value="PROTEIN DISULFIDE ISOMERASE"/>
    <property type="match status" value="1"/>
</dbReference>
<dbReference type="GeneID" id="117731822"/>
<evidence type="ECO:0000256" key="2">
    <source>
        <dbReference type="ARBA" id="ARBA00004223"/>
    </source>
</evidence>
<dbReference type="Pfam" id="PF13848">
    <property type="entry name" value="Thioredoxin_6"/>
    <property type="match status" value="1"/>
</dbReference>
<dbReference type="CDD" id="cd03069">
    <property type="entry name" value="PDI_b_ERp57"/>
    <property type="match status" value="1"/>
</dbReference>